<dbReference type="InterPro" id="IPR005064">
    <property type="entry name" value="BUG"/>
</dbReference>
<organism evidence="2 3">
    <name type="scientific">Dethiosulfatarculus sandiegensis</name>
    <dbReference type="NCBI Taxonomy" id="1429043"/>
    <lineage>
        <taxon>Bacteria</taxon>
        <taxon>Pseudomonadati</taxon>
        <taxon>Thermodesulfobacteriota</taxon>
        <taxon>Desulfarculia</taxon>
        <taxon>Desulfarculales</taxon>
        <taxon>Desulfarculaceae</taxon>
        <taxon>Dethiosulfatarculus</taxon>
    </lineage>
</organism>
<evidence type="ECO:0008006" key="4">
    <source>
        <dbReference type="Google" id="ProtNLM"/>
    </source>
</evidence>
<dbReference type="Gene3D" id="3.40.190.10">
    <property type="entry name" value="Periplasmic binding protein-like II"/>
    <property type="match status" value="1"/>
</dbReference>
<keyword evidence="3" id="KW-1185">Reference proteome</keyword>
<proteinExistence type="inferred from homology"/>
<evidence type="ECO:0000256" key="1">
    <source>
        <dbReference type="ARBA" id="ARBA00006987"/>
    </source>
</evidence>
<dbReference type="Pfam" id="PF03401">
    <property type="entry name" value="TctC"/>
    <property type="match status" value="1"/>
</dbReference>
<dbReference type="Gene3D" id="3.40.190.150">
    <property type="entry name" value="Bordetella uptake gene, domain 1"/>
    <property type="match status" value="1"/>
</dbReference>
<evidence type="ECO:0000313" key="2">
    <source>
        <dbReference type="EMBL" id="KIX15384.1"/>
    </source>
</evidence>
<comment type="caution">
    <text evidence="2">The sequence shown here is derived from an EMBL/GenBank/DDBJ whole genome shotgun (WGS) entry which is preliminary data.</text>
</comment>
<dbReference type="RefSeq" id="WP_044346688.1">
    <property type="nucleotide sequence ID" value="NZ_AZAC01000003.1"/>
</dbReference>
<evidence type="ECO:0000313" key="3">
    <source>
        <dbReference type="Proteomes" id="UP000032233"/>
    </source>
</evidence>
<dbReference type="OrthoDB" id="8677378at2"/>
<dbReference type="InterPro" id="IPR042100">
    <property type="entry name" value="Bug_dom1"/>
</dbReference>
<protein>
    <recommendedName>
        <fullName evidence="4">Tripartite tricarboxylate transporter substrate binding protein</fullName>
    </recommendedName>
</protein>
<gene>
    <name evidence="2" type="ORF">X474_03380</name>
</gene>
<dbReference type="PANTHER" id="PTHR42928">
    <property type="entry name" value="TRICARBOXYLATE-BINDING PROTEIN"/>
    <property type="match status" value="1"/>
</dbReference>
<dbReference type="STRING" id="1429043.X474_03380"/>
<dbReference type="PANTHER" id="PTHR42928:SF1">
    <property type="entry name" value="BLR4371 PROTEIN"/>
    <property type="match status" value="1"/>
</dbReference>
<dbReference type="AlphaFoldDB" id="A0A0D2JB75"/>
<dbReference type="Proteomes" id="UP000032233">
    <property type="component" value="Unassembled WGS sequence"/>
</dbReference>
<name>A0A0D2JB75_9BACT</name>
<comment type="similarity">
    <text evidence="1">Belongs to the UPF0065 (bug) family.</text>
</comment>
<dbReference type="PATRIC" id="fig|1429043.3.peg.714"/>
<dbReference type="CDD" id="cd07012">
    <property type="entry name" value="PBP2_Bug_TTT"/>
    <property type="match status" value="1"/>
</dbReference>
<sequence>MTRYIAKAIKDNQLSKEPIVVINKPGGSAQIGSAYVMSNSGSAYHWLSLSSAQIIGPVAGVGSIKASDLTPLAQMAADTFILITRKESKFKTIKDVLEVAKQKPKSLKMGGTGRYSDDHMCAYLFDKAAKIKSNYIAFSGGGEVMANLLGGHVDVAWANPNECMSQVKGGLVRTLAVSSEKRLAAPLDCPTFSELGLDMVFYQIRGVMAAPGMPEEARKASIEMLKKASQTKEWKDQYLKAKVLEPRFIGGKDYEALIKKTEKMVAEAVKGMKAN</sequence>
<dbReference type="InParanoid" id="A0A0D2JB75"/>
<accession>A0A0D2JB75</accession>
<dbReference type="SUPFAM" id="SSF53850">
    <property type="entry name" value="Periplasmic binding protein-like II"/>
    <property type="match status" value="1"/>
</dbReference>
<dbReference type="EMBL" id="AZAC01000003">
    <property type="protein sequence ID" value="KIX15384.1"/>
    <property type="molecule type" value="Genomic_DNA"/>
</dbReference>
<reference evidence="2 3" key="1">
    <citation type="submission" date="2013-11" db="EMBL/GenBank/DDBJ databases">
        <title>Metagenomic analysis of a methanogenic consortium involved in long chain n-alkane degradation.</title>
        <authorList>
            <person name="Davidova I.A."/>
            <person name="Callaghan A.V."/>
            <person name="Wawrik B."/>
            <person name="Pruitt S."/>
            <person name="Marks C."/>
            <person name="Duncan K.E."/>
            <person name="Suflita J.M."/>
        </authorList>
    </citation>
    <scope>NUCLEOTIDE SEQUENCE [LARGE SCALE GENOMIC DNA]</scope>
    <source>
        <strain evidence="2 3">SPR</strain>
    </source>
</reference>